<reference evidence="3" key="1">
    <citation type="submission" date="2015-07" db="EMBL/GenBank/DDBJ databases">
        <authorList>
            <person name="Teixeira M.M."/>
            <person name="Souza R.C."/>
            <person name="Almeida L.G."/>
            <person name="Vicente V.A."/>
            <person name="de Hoog S."/>
            <person name="Bocca A.L."/>
            <person name="de Almeida S.R."/>
            <person name="Vasconcelos A.T."/>
            <person name="Felipe M.S."/>
        </authorList>
    </citation>
    <scope>NUCLEOTIDE SEQUENCE [LARGE SCALE GENOMIC DNA]</scope>
    <source>
        <strain evidence="3">KSF</strain>
    </source>
</reference>
<accession>A0A1C1CKS2</accession>
<dbReference type="VEuPathDB" id="FungiDB:CLCR_05313"/>
<feature type="region of interest" description="Disordered" evidence="1">
    <location>
        <begin position="40"/>
        <end position="74"/>
    </location>
</feature>
<evidence type="ECO:0000313" key="3">
    <source>
        <dbReference type="Proteomes" id="UP000094526"/>
    </source>
</evidence>
<keyword evidence="3" id="KW-1185">Reference proteome</keyword>
<feature type="compositionally biased region" description="Low complexity" evidence="1">
    <location>
        <begin position="44"/>
        <end position="55"/>
    </location>
</feature>
<organism evidence="2 3">
    <name type="scientific">Cladophialophora carrionii</name>
    <dbReference type="NCBI Taxonomy" id="86049"/>
    <lineage>
        <taxon>Eukaryota</taxon>
        <taxon>Fungi</taxon>
        <taxon>Dikarya</taxon>
        <taxon>Ascomycota</taxon>
        <taxon>Pezizomycotina</taxon>
        <taxon>Eurotiomycetes</taxon>
        <taxon>Chaetothyriomycetidae</taxon>
        <taxon>Chaetothyriales</taxon>
        <taxon>Herpotrichiellaceae</taxon>
        <taxon>Cladophialophora</taxon>
    </lineage>
</organism>
<dbReference type="AlphaFoldDB" id="A0A1C1CKS2"/>
<dbReference type="EMBL" id="LGRB01000011">
    <property type="protein sequence ID" value="OCT49103.1"/>
    <property type="molecule type" value="Genomic_DNA"/>
</dbReference>
<evidence type="ECO:0000256" key="1">
    <source>
        <dbReference type="SAM" id="MobiDB-lite"/>
    </source>
</evidence>
<gene>
    <name evidence="2" type="ORF">CLCR_05313</name>
</gene>
<sequence length="74" mass="8193">MCVLSKSGQAGLDNILNMHQARNLSRPSAAKHEVVCEWEGMEASSPPSFSTTSESQFREHDRGLPPRNAGLRQR</sequence>
<dbReference type="Proteomes" id="UP000094526">
    <property type="component" value="Unassembled WGS sequence"/>
</dbReference>
<evidence type="ECO:0000313" key="2">
    <source>
        <dbReference type="EMBL" id="OCT49103.1"/>
    </source>
</evidence>
<comment type="caution">
    <text evidence="2">The sequence shown here is derived from an EMBL/GenBank/DDBJ whole genome shotgun (WGS) entry which is preliminary data.</text>
</comment>
<name>A0A1C1CKS2_9EURO</name>
<proteinExistence type="predicted"/>
<protein>
    <submittedName>
        <fullName evidence="2">Uncharacterized protein</fullName>
    </submittedName>
</protein>